<dbReference type="Proteomes" id="UP000076858">
    <property type="component" value="Unassembled WGS sequence"/>
</dbReference>
<protein>
    <submittedName>
        <fullName evidence="1">Uncharacterized protein</fullName>
    </submittedName>
</protein>
<accession>A0A164MJE2</accession>
<comment type="caution">
    <text evidence="1">The sequence shown here is derived from an EMBL/GenBank/DDBJ whole genome shotgun (WGS) entry which is preliminary data.</text>
</comment>
<dbReference type="AlphaFoldDB" id="A0A164MJE2"/>
<keyword evidence="2" id="KW-1185">Reference proteome</keyword>
<name>A0A164MJE2_9CRUS</name>
<dbReference type="EMBL" id="LRGB01002993">
    <property type="protein sequence ID" value="KZS05110.1"/>
    <property type="molecule type" value="Genomic_DNA"/>
</dbReference>
<organism evidence="1 2">
    <name type="scientific">Daphnia magna</name>
    <dbReference type="NCBI Taxonomy" id="35525"/>
    <lineage>
        <taxon>Eukaryota</taxon>
        <taxon>Metazoa</taxon>
        <taxon>Ecdysozoa</taxon>
        <taxon>Arthropoda</taxon>
        <taxon>Crustacea</taxon>
        <taxon>Branchiopoda</taxon>
        <taxon>Diplostraca</taxon>
        <taxon>Cladocera</taxon>
        <taxon>Anomopoda</taxon>
        <taxon>Daphniidae</taxon>
        <taxon>Daphnia</taxon>
    </lineage>
</organism>
<proteinExistence type="predicted"/>
<evidence type="ECO:0000313" key="1">
    <source>
        <dbReference type="EMBL" id="KZS05110.1"/>
    </source>
</evidence>
<sequence>MRRSSVCSHAESPALHCLSLKIILYYISVAHVCSFPFRECFASYRVCLIESVTLYIFF</sequence>
<evidence type="ECO:0000313" key="2">
    <source>
        <dbReference type="Proteomes" id="UP000076858"/>
    </source>
</evidence>
<reference evidence="1 2" key="1">
    <citation type="submission" date="2016-03" db="EMBL/GenBank/DDBJ databases">
        <title>EvidentialGene: Evidence-directed Construction of Genes on Genomes.</title>
        <authorList>
            <person name="Gilbert D.G."/>
            <person name="Choi J.-H."/>
            <person name="Mockaitis K."/>
            <person name="Colbourne J."/>
            <person name="Pfrender M."/>
        </authorList>
    </citation>
    <scope>NUCLEOTIDE SEQUENCE [LARGE SCALE GENOMIC DNA]</scope>
    <source>
        <strain evidence="1 2">Xinb3</strain>
        <tissue evidence="1">Complete organism</tissue>
    </source>
</reference>
<gene>
    <name evidence="1" type="ORF">APZ42_031682</name>
</gene>